<feature type="region of interest" description="Disordered" evidence="2">
    <location>
        <begin position="449"/>
        <end position="483"/>
    </location>
</feature>
<dbReference type="AlphaFoldDB" id="A0A4R8R051"/>
<proteinExistence type="predicted"/>
<evidence type="ECO:0000256" key="1">
    <source>
        <dbReference type="ARBA" id="ARBA00023242"/>
    </source>
</evidence>
<reference evidence="4 5" key="1">
    <citation type="submission" date="2018-12" db="EMBL/GenBank/DDBJ databases">
        <title>Genome sequence and assembly of Colletotrichum trifolii.</title>
        <authorList>
            <person name="Gan P."/>
            <person name="Shirasu K."/>
        </authorList>
    </citation>
    <scope>NUCLEOTIDE SEQUENCE [LARGE SCALE GENOMIC DNA]</scope>
    <source>
        <strain evidence="4 5">543-2</strain>
    </source>
</reference>
<dbReference type="InterPro" id="IPR036864">
    <property type="entry name" value="Zn2-C6_fun-type_DNA-bd_sf"/>
</dbReference>
<dbReference type="STRING" id="5466.A0A4R8R051"/>
<dbReference type="PANTHER" id="PTHR37534">
    <property type="entry name" value="TRANSCRIPTIONAL ACTIVATOR PROTEIN UGA3"/>
    <property type="match status" value="1"/>
</dbReference>
<feature type="compositionally biased region" description="Basic and acidic residues" evidence="2">
    <location>
        <begin position="461"/>
        <end position="476"/>
    </location>
</feature>
<evidence type="ECO:0000259" key="3">
    <source>
        <dbReference type="PROSITE" id="PS50048"/>
    </source>
</evidence>
<accession>A0A4R8R051</accession>
<evidence type="ECO:0000313" key="5">
    <source>
        <dbReference type="Proteomes" id="UP000295703"/>
    </source>
</evidence>
<dbReference type="InterPro" id="IPR001138">
    <property type="entry name" value="Zn2Cys6_DnaBD"/>
</dbReference>
<dbReference type="CDD" id="cd00067">
    <property type="entry name" value="GAL4"/>
    <property type="match status" value="1"/>
</dbReference>
<sequence>MVRRSKQKSCFPCVESKRRCDRTLPSCTRCLDRDVECAYVPARRTRRLLAHFDAPQAVQEVPSPWDLTQPWTVGQLAGVTLSSEHNVEGLDPSIFTPEASGSNGTAPLPTSASYSSSSSTSLSSIDPTASNPESELRIRRLTPSTERLCWFLVSPSWEMDYQQEPSSAIPPAAVFTNFVRGLQSWLSRFLRKGHNPFIHRHLYSAASMPRCMQDAYAAIAVAQNVNPDNEHVVDSASSTYVLDLLASSHSAGDHCLSLLSTREHLARTQALLIHLLLSLFSPSIPRRAKAESLIDTLRAWARQMWDSATLDASTTSAVYPNTLSLAEPCAQDGNEVVPGLYRAFVLSESIRRTFLLTSIATGVYSSLQQTWQHSCHGDVCITARAELWDAASSARWEAVARKQDPLFMRSLQGYSMAERGVPAADVDEFARLLFTVMWGLEKVERVPSIDRSEVTPPSGREPVRDEALPVSAREHPQVAAGPGEGEVVGELEVAEDLEEELGWEVYKPGLLGWSFRRLAQYPR</sequence>
<evidence type="ECO:0000256" key="2">
    <source>
        <dbReference type="SAM" id="MobiDB-lite"/>
    </source>
</evidence>
<dbReference type="SUPFAM" id="SSF57701">
    <property type="entry name" value="Zn2/Cys6 DNA-binding domain"/>
    <property type="match status" value="1"/>
</dbReference>
<comment type="caution">
    <text evidence="4">The sequence shown here is derived from an EMBL/GenBank/DDBJ whole genome shotgun (WGS) entry which is preliminary data.</text>
</comment>
<dbReference type="EMBL" id="RYZW01000104">
    <property type="protein sequence ID" value="TDZ47439.1"/>
    <property type="molecule type" value="Genomic_DNA"/>
</dbReference>
<dbReference type="Proteomes" id="UP000295703">
    <property type="component" value="Unassembled WGS sequence"/>
</dbReference>
<protein>
    <submittedName>
        <fullName evidence="4">Transcription factor gsfR2</fullName>
    </submittedName>
</protein>
<dbReference type="PANTHER" id="PTHR37534:SF46">
    <property type="entry name" value="ZN(II)2CYS6 TRANSCRIPTION FACTOR (EUROFUNG)"/>
    <property type="match status" value="1"/>
</dbReference>
<dbReference type="Gene3D" id="4.10.240.10">
    <property type="entry name" value="Zn(2)-C6 fungal-type DNA-binding domain"/>
    <property type="match status" value="1"/>
</dbReference>
<name>A0A4R8R051_COLTR</name>
<dbReference type="GO" id="GO:0008270">
    <property type="term" value="F:zinc ion binding"/>
    <property type="evidence" value="ECO:0007669"/>
    <property type="project" value="InterPro"/>
</dbReference>
<organism evidence="4 5">
    <name type="scientific">Colletotrichum trifolii</name>
    <dbReference type="NCBI Taxonomy" id="5466"/>
    <lineage>
        <taxon>Eukaryota</taxon>
        <taxon>Fungi</taxon>
        <taxon>Dikarya</taxon>
        <taxon>Ascomycota</taxon>
        <taxon>Pezizomycotina</taxon>
        <taxon>Sordariomycetes</taxon>
        <taxon>Hypocreomycetidae</taxon>
        <taxon>Glomerellales</taxon>
        <taxon>Glomerellaceae</taxon>
        <taxon>Colletotrichum</taxon>
        <taxon>Colletotrichum orbiculare species complex</taxon>
    </lineage>
</organism>
<dbReference type="PRINTS" id="PR00755">
    <property type="entry name" value="AFLATOXINBRP"/>
</dbReference>
<evidence type="ECO:0000313" key="4">
    <source>
        <dbReference type="EMBL" id="TDZ47439.1"/>
    </source>
</evidence>
<feature type="region of interest" description="Disordered" evidence="2">
    <location>
        <begin position="90"/>
        <end position="138"/>
    </location>
</feature>
<keyword evidence="5" id="KW-1185">Reference proteome</keyword>
<keyword evidence="1" id="KW-0539">Nucleus</keyword>
<feature type="domain" description="Zn(2)-C6 fungal-type" evidence="3">
    <location>
        <begin position="9"/>
        <end position="39"/>
    </location>
</feature>
<gene>
    <name evidence="4" type="primary">gsfR2-3</name>
    <name evidence="4" type="ORF">CTRI78_v008545</name>
</gene>
<dbReference type="GO" id="GO:0000981">
    <property type="term" value="F:DNA-binding transcription factor activity, RNA polymerase II-specific"/>
    <property type="evidence" value="ECO:0007669"/>
    <property type="project" value="InterPro"/>
</dbReference>
<feature type="compositionally biased region" description="Low complexity" evidence="2">
    <location>
        <begin position="105"/>
        <end position="130"/>
    </location>
</feature>
<dbReference type="PROSITE" id="PS50048">
    <property type="entry name" value="ZN2_CY6_FUNGAL_2"/>
    <property type="match status" value="1"/>
</dbReference>